<feature type="coiled-coil region" evidence="1">
    <location>
        <begin position="563"/>
        <end position="622"/>
    </location>
</feature>
<dbReference type="PANTHER" id="PTHR42924">
    <property type="entry name" value="EXONUCLEASE"/>
    <property type="match status" value="1"/>
</dbReference>
<dbReference type="PANTHER" id="PTHR42924:SF3">
    <property type="entry name" value="POLYMERASE_HISTIDINOL PHOSPHATASE N-TERMINAL DOMAIN-CONTAINING PROTEIN"/>
    <property type="match status" value="1"/>
</dbReference>
<evidence type="ECO:0000256" key="1">
    <source>
        <dbReference type="SAM" id="Coils"/>
    </source>
</evidence>
<dbReference type="GO" id="GO:0035312">
    <property type="term" value="F:5'-3' DNA exonuclease activity"/>
    <property type="evidence" value="ECO:0007669"/>
    <property type="project" value="TreeGrafter"/>
</dbReference>
<dbReference type="SUPFAM" id="SSF52540">
    <property type="entry name" value="P-loop containing nucleoside triphosphate hydrolases"/>
    <property type="match status" value="1"/>
</dbReference>
<dbReference type="AlphaFoldDB" id="A0AAP9QUJ8"/>
<dbReference type="InterPro" id="IPR054787">
    <property type="entry name" value="TrlF_ATPase"/>
</dbReference>
<dbReference type="RefSeq" id="WP_182015121.1">
    <property type="nucleotide sequence ID" value="NZ_CP055904.1"/>
</dbReference>
<dbReference type="NCBIfam" id="NF045780">
    <property type="entry name" value="TrlF_fam_ATP"/>
    <property type="match status" value="1"/>
</dbReference>
<protein>
    <submittedName>
        <fullName evidence="2">AAA family ATPase</fullName>
    </submittedName>
</protein>
<dbReference type="InterPro" id="IPR027417">
    <property type="entry name" value="P-loop_NTPase"/>
</dbReference>
<reference evidence="3" key="1">
    <citation type="submission" date="2020-06" db="EMBL/GenBank/DDBJ databases">
        <title>REHAB project genomes.</title>
        <authorList>
            <person name="Shaw L.P."/>
        </authorList>
    </citation>
    <scope>NUCLEOTIDE SEQUENCE [LARGE SCALE GENOMIC DNA]</scope>
    <source>
        <strain evidence="3">RHBSTW-00938</strain>
    </source>
</reference>
<dbReference type="Gene3D" id="3.40.50.300">
    <property type="entry name" value="P-loop containing nucleotide triphosphate hydrolases"/>
    <property type="match status" value="2"/>
</dbReference>
<name>A0AAP9QUJ8_KLEAE</name>
<evidence type="ECO:0000313" key="3">
    <source>
        <dbReference type="Proteomes" id="UP000514462"/>
    </source>
</evidence>
<dbReference type="Proteomes" id="UP000514462">
    <property type="component" value="Chromosome"/>
</dbReference>
<dbReference type="InterPro" id="IPR016195">
    <property type="entry name" value="Pol/histidinol_Pase-like"/>
</dbReference>
<gene>
    <name evidence="2" type="ORF">HV331_05430</name>
</gene>
<dbReference type="SUPFAM" id="SSF89550">
    <property type="entry name" value="PHP domain-like"/>
    <property type="match status" value="1"/>
</dbReference>
<evidence type="ECO:0000313" key="2">
    <source>
        <dbReference type="EMBL" id="QMR38967.1"/>
    </source>
</evidence>
<accession>A0AAP9QUJ8</accession>
<dbReference type="InterPro" id="IPR052018">
    <property type="entry name" value="PHP_domain"/>
</dbReference>
<keyword evidence="1" id="KW-0175">Coiled coil</keyword>
<sequence length="902" mass="101854">MYTNVGSYWYKFDFHTHTPASSDYKAPAETAKEWLIALMEREVDCVAVTDHVSGAWIDILKQELKALETSYQEYRPLILFPGCEITVSTGQSRVHILSIFDPSCGTAKINGVLGMCGITEGHGDAESTCATESVDKVIELISKENGIAIPAHIDGPKGLLKGIKNNNSEISTWAKKIVAAEFVDLNFLDSVDVELQKTFQDIGRVKGSDAHEKSRLGANTSWIKMGKPTIDGLRLALYDNKFCVSNEIDDPNSLPNLSINNLTIKKMTHCGIIPGKPVEIKLHPLFNAIIGGRGAGKSTFVESLRIAMGRSEELVGLQSIKRDLDSFIDGVTRDDTEISVGIKRRDDLFNVIWTKNNNIEIKKFENEEWQDAPGKPEERFNISIYSQKQINALASNPESLLNIVDRTPQVDISSWKQKLASQQVTSINLAKSIRKIELSALEKTSIQAQIDDLNSDISSFEKGGHKDVFNNYQTLSKKQTKIEDSFQIESLSNALQSIIDFNTVPLDLSNLGHELENENEVSEIHKNFTTEIDKVISDIKSSKAKIDNIVQQTVQALDNSEWKKNSKKIIDRYKEVVQAYESKGHELNPQEYEQWIEKRNNTQKQLDEIVEEENKLESYKTDFNRSISLSYILRRRLQKKREKFIRSVIGNNKYVKMSIIPFGDKNNIENDFRSILGYSNGFNSSIYQDDREDSLLYKVINDSGDLRKTIKYISEIKDTIFKIAEGEDVTIHRVDGRFKTSLCEKIKSQPEILERIINWLPQDRLLVEYARDVEKGKFASIDRGSAGQKAAAILAFLLSHGDNPIVVDQPEDDLDNALINKLIVSQIHSNKRRRQIIIITHNPNIVVNGDAEYINVMHFNGGQVQLLSAGGLCDTDVRLNVCEIMEGGKEAFNLRYNRLLKM</sequence>
<organism evidence="2 3">
    <name type="scientific">Klebsiella aerogenes</name>
    <name type="common">Enterobacter aerogenes</name>
    <dbReference type="NCBI Taxonomy" id="548"/>
    <lineage>
        <taxon>Bacteria</taxon>
        <taxon>Pseudomonadati</taxon>
        <taxon>Pseudomonadota</taxon>
        <taxon>Gammaproteobacteria</taxon>
        <taxon>Enterobacterales</taxon>
        <taxon>Enterobacteriaceae</taxon>
        <taxon>Klebsiella/Raoultella group</taxon>
        <taxon>Klebsiella</taxon>
    </lineage>
</organism>
<dbReference type="Gene3D" id="3.20.20.140">
    <property type="entry name" value="Metal-dependent hydrolases"/>
    <property type="match status" value="1"/>
</dbReference>
<proteinExistence type="predicted"/>
<dbReference type="EMBL" id="CP055904">
    <property type="protein sequence ID" value="QMR38967.1"/>
    <property type="molecule type" value="Genomic_DNA"/>
</dbReference>
<dbReference type="GO" id="GO:0004534">
    <property type="term" value="F:5'-3' RNA exonuclease activity"/>
    <property type="evidence" value="ECO:0007669"/>
    <property type="project" value="TreeGrafter"/>
</dbReference>